<organism evidence="1 2">
    <name type="scientific">Niastella caeni</name>
    <dbReference type="NCBI Taxonomy" id="2569763"/>
    <lineage>
        <taxon>Bacteria</taxon>
        <taxon>Pseudomonadati</taxon>
        <taxon>Bacteroidota</taxon>
        <taxon>Chitinophagia</taxon>
        <taxon>Chitinophagales</taxon>
        <taxon>Chitinophagaceae</taxon>
        <taxon>Niastella</taxon>
    </lineage>
</organism>
<dbReference type="RefSeq" id="WP_136577352.1">
    <property type="nucleotide sequence ID" value="NZ_STFF01000003.1"/>
</dbReference>
<sequence>MSKRIILLGVLCIIFQLSHTQNSVDQKALAQVLVKNASEMASLLNSGDYKGFLKYIHPIRISAGGGEAKMITLLNNQNAQLKSKGVQIKGTVFDQPSEIVKSKNELQCTISQHTELKPAKGRVVTHTTLIAISNDNGKSWKFVDASNLDMAIIRKMFPNLSSKITIPPKQQPTVYKD</sequence>
<dbReference type="AlphaFoldDB" id="A0A4S8HUI8"/>
<dbReference type="EMBL" id="STFF01000003">
    <property type="protein sequence ID" value="THU39220.1"/>
    <property type="molecule type" value="Genomic_DNA"/>
</dbReference>
<proteinExistence type="predicted"/>
<evidence type="ECO:0000313" key="2">
    <source>
        <dbReference type="Proteomes" id="UP000306918"/>
    </source>
</evidence>
<reference evidence="1 2" key="1">
    <citation type="submission" date="2019-04" db="EMBL/GenBank/DDBJ databases">
        <title>Niastella caeni sp. nov., isolated from activated sludge.</title>
        <authorList>
            <person name="Sheng M."/>
        </authorList>
    </citation>
    <scope>NUCLEOTIDE SEQUENCE [LARGE SCALE GENOMIC DNA]</scope>
    <source>
        <strain evidence="1 2">HX-2-15</strain>
    </source>
</reference>
<accession>A0A4S8HUI8</accession>
<protein>
    <recommendedName>
        <fullName evidence="3">Nuclear transport factor 2 family protein</fullName>
    </recommendedName>
</protein>
<gene>
    <name evidence="1" type="ORF">FAM09_11945</name>
</gene>
<dbReference type="Proteomes" id="UP000306918">
    <property type="component" value="Unassembled WGS sequence"/>
</dbReference>
<evidence type="ECO:0000313" key="1">
    <source>
        <dbReference type="EMBL" id="THU39220.1"/>
    </source>
</evidence>
<comment type="caution">
    <text evidence="1">The sequence shown here is derived from an EMBL/GenBank/DDBJ whole genome shotgun (WGS) entry which is preliminary data.</text>
</comment>
<name>A0A4S8HUI8_9BACT</name>
<keyword evidence="2" id="KW-1185">Reference proteome</keyword>
<evidence type="ECO:0008006" key="3">
    <source>
        <dbReference type="Google" id="ProtNLM"/>
    </source>
</evidence>
<dbReference type="OrthoDB" id="670350at2"/>